<comment type="caution">
    <text evidence="2">The sequence shown here is derived from an EMBL/GenBank/DDBJ whole genome shotgun (WGS) entry which is preliminary data.</text>
</comment>
<dbReference type="AlphaFoldDB" id="A0A397EZ80"/>
<dbReference type="EMBL" id="QUTI01025759">
    <property type="protein sequence ID" value="RLO06059.1"/>
    <property type="molecule type" value="Genomic_DNA"/>
</dbReference>
<sequence length="96" mass="10903">MPSSGGGKVYYVTRKVRGGAQLGKAVKGSSKDKKGKKDGKGMTDEERRLADSINRLEMSDYLKKLAVTKKAQLKEFMEKEQKISKMNKLKIQNHWR</sequence>
<accession>A0A397EZ80</accession>
<reference evidence="3 5" key="1">
    <citation type="journal article" date="2018" name="J. Invertebr. Pathol.">
        <title>New genotyping method for the causative agent of crayfish plague (Aphanomyces astaci) based on whole genome data.</title>
        <authorList>
            <person name="Minardi D."/>
            <person name="Studholme D.J."/>
            <person name="van der Giezen M."/>
            <person name="Pretto T."/>
            <person name="Oidtmann B."/>
        </authorList>
    </citation>
    <scope>NUCLEOTIDE SEQUENCE [LARGE SCALE GENOMIC DNA]</scope>
    <source>
        <strain evidence="3 5">KB13</strain>
    </source>
</reference>
<evidence type="ECO:0000313" key="4">
    <source>
        <dbReference type="Proteomes" id="UP000266196"/>
    </source>
</evidence>
<feature type="region of interest" description="Disordered" evidence="1">
    <location>
        <begin position="21"/>
        <end position="47"/>
    </location>
</feature>
<evidence type="ECO:0000313" key="2">
    <source>
        <dbReference type="EMBL" id="RHZ03240.1"/>
    </source>
</evidence>
<reference evidence="2 4" key="2">
    <citation type="submission" date="2018-08" db="EMBL/GenBank/DDBJ databases">
        <title>Aphanomyces genome sequencing and annotation.</title>
        <authorList>
            <person name="Minardi D."/>
            <person name="Oidtmann B."/>
            <person name="Van Der Giezen M."/>
            <person name="Studholme D.J."/>
        </authorList>
    </citation>
    <scope>NUCLEOTIDE SEQUENCE [LARGE SCALE GENOMIC DNA]</scope>
    <source>
        <strain evidence="2 4">197901</strain>
    </source>
</reference>
<evidence type="ECO:0000313" key="5">
    <source>
        <dbReference type="Proteomes" id="UP000275652"/>
    </source>
</evidence>
<proteinExistence type="predicted"/>
<protein>
    <submittedName>
        <fullName evidence="2">Uncharacterized protein</fullName>
    </submittedName>
</protein>
<name>A0A397EZ80_APHAT</name>
<dbReference type="EMBL" id="QUTE01014039">
    <property type="protein sequence ID" value="RHZ03240.1"/>
    <property type="molecule type" value="Genomic_DNA"/>
</dbReference>
<dbReference type="Proteomes" id="UP000275652">
    <property type="component" value="Unassembled WGS sequence"/>
</dbReference>
<gene>
    <name evidence="3" type="ORF">DYB28_013919</name>
    <name evidence="2" type="ORF">DYB31_003524</name>
</gene>
<evidence type="ECO:0000256" key="1">
    <source>
        <dbReference type="SAM" id="MobiDB-lite"/>
    </source>
</evidence>
<evidence type="ECO:0000313" key="3">
    <source>
        <dbReference type="EMBL" id="RLO06059.1"/>
    </source>
</evidence>
<organism evidence="2 4">
    <name type="scientific">Aphanomyces astaci</name>
    <name type="common">Crayfish plague agent</name>
    <dbReference type="NCBI Taxonomy" id="112090"/>
    <lineage>
        <taxon>Eukaryota</taxon>
        <taxon>Sar</taxon>
        <taxon>Stramenopiles</taxon>
        <taxon>Oomycota</taxon>
        <taxon>Saprolegniomycetes</taxon>
        <taxon>Saprolegniales</taxon>
        <taxon>Verrucalvaceae</taxon>
        <taxon>Aphanomyces</taxon>
    </lineage>
</organism>
<feature type="non-terminal residue" evidence="2">
    <location>
        <position position="96"/>
    </location>
</feature>
<dbReference type="Proteomes" id="UP000266196">
    <property type="component" value="Unassembled WGS sequence"/>
</dbReference>
<feature type="compositionally biased region" description="Basic and acidic residues" evidence="1">
    <location>
        <begin position="38"/>
        <end position="47"/>
    </location>
</feature>